<dbReference type="GO" id="GO:1990825">
    <property type="term" value="F:sequence-specific mRNA binding"/>
    <property type="evidence" value="ECO:0007669"/>
    <property type="project" value="Ensembl"/>
</dbReference>
<dbReference type="GO" id="GO:0005634">
    <property type="term" value="C:nucleus"/>
    <property type="evidence" value="ECO:0007669"/>
    <property type="project" value="UniProtKB-SubCell"/>
</dbReference>
<dbReference type="InterPro" id="IPR002344">
    <property type="entry name" value="Lupus_La"/>
</dbReference>
<dbReference type="GeneID" id="110205474"/>
<dbReference type="GO" id="GO:0017022">
    <property type="term" value="F:myosin binding"/>
    <property type="evidence" value="ECO:0007669"/>
    <property type="project" value="Ensembl"/>
</dbReference>
<dbReference type="InterPro" id="IPR006630">
    <property type="entry name" value="La_HTH"/>
</dbReference>
<dbReference type="SUPFAM" id="SSF54928">
    <property type="entry name" value="RNA-binding domain, RBD"/>
    <property type="match status" value="1"/>
</dbReference>
<dbReference type="CTD" id="55323"/>
<dbReference type="FunCoup" id="A0A6P5JY01">
    <property type="interactions" value="57"/>
</dbReference>
<feature type="compositionally biased region" description="Low complexity" evidence="5">
    <location>
        <begin position="88"/>
        <end position="97"/>
    </location>
</feature>
<feature type="compositionally biased region" description="Polar residues" evidence="5">
    <location>
        <begin position="388"/>
        <end position="409"/>
    </location>
</feature>
<dbReference type="PRINTS" id="PR00302">
    <property type="entry name" value="LUPUSLA"/>
</dbReference>
<feature type="region of interest" description="Disordered" evidence="5">
    <location>
        <begin position="354"/>
        <end position="374"/>
    </location>
</feature>
<keyword evidence="3" id="KW-0539">Nucleus</keyword>
<dbReference type="CDD" id="cd08033">
    <property type="entry name" value="LARP_6"/>
    <property type="match status" value="1"/>
</dbReference>
<dbReference type="InParanoid" id="A0A6P5JY01"/>
<sequence>MAQPIEVGGWDGAGQQEDALGEEEQYEAWSRTKNPVQIRVAIQAAEEEGEKRLGPRWGGIGEGEDDGDSARYLSPGWGSASEDEPSRGHSGTTTSGGENDGSDQDQDWKPPSYELILKLVDQIEFYFSDENLEKDAFLLKHVRRNKQGYVSVKLLTSFKKVKHLTRDWRTTAYALKYSETLELNEDHRKVRRITPVPFFPVENQPSRMLLVYDLHLFPKPWALAVLQENGRLQEKVMEHLLKIFGTFGVISSVRILKPGKELPPDIRKFSSRYSQVGTQVCAIVEFEEVDAAIRAHESMSMGSPSKGSIKVVLIGMKAPKKKAPKDKNQEEEPAVSFHQNKTLNKRVEELQYLGDESSANSSSDPESNPTSPMAERRYMASSKLSPSIYQNHHLSPNASPRSSPWNSPLVQRKGVSKKSPLAEDVTLNSSASPEIVQKCMDYSSDSSITPSSSPWVQRRRLAQWGTREKSPAASPLLTRKVQNADGSPVGVLRLPRGPDDTKGFHGGYERKRVFV</sequence>
<dbReference type="SUPFAM" id="SSF46785">
    <property type="entry name" value="Winged helix' DNA-binding domain"/>
    <property type="match status" value="1"/>
</dbReference>
<dbReference type="PANTHER" id="PTHR22792">
    <property type="entry name" value="LUPUS LA PROTEIN-RELATED"/>
    <property type="match status" value="1"/>
</dbReference>
<organism evidence="8 9">
    <name type="scientific">Phascolarctos cinereus</name>
    <name type="common">Koala</name>
    <dbReference type="NCBI Taxonomy" id="38626"/>
    <lineage>
        <taxon>Eukaryota</taxon>
        <taxon>Metazoa</taxon>
        <taxon>Chordata</taxon>
        <taxon>Craniata</taxon>
        <taxon>Vertebrata</taxon>
        <taxon>Euteleostomi</taxon>
        <taxon>Mammalia</taxon>
        <taxon>Metatheria</taxon>
        <taxon>Diprotodontia</taxon>
        <taxon>Phascolarctidae</taxon>
        <taxon>Phascolarctos</taxon>
    </lineage>
</organism>
<evidence type="ECO:0000256" key="5">
    <source>
        <dbReference type="SAM" id="MobiDB-lite"/>
    </source>
</evidence>
<comment type="subcellular location">
    <subcellularLocation>
        <location evidence="1">Nucleus</location>
    </subcellularLocation>
</comment>
<feature type="compositionally biased region" description="Basic and acidic residues" evidence="5">
    <location>
        <begin position="496"/>
        <end position="505"/>
    </location>
</feature>
<dbReference type="PROSITE" id="PS51938">
    <property type="entry name" value="SUZ_C"/>
    <property type="match status" value="1"/>
</dbReference>
<feature type="region of interest" description="Disordered" evidence="5">
    <location>
        <begin position="1"/>
        <end position="108"/>
    </location>
</feature>
<gene>
    <name evidence="9" type="primary">LARP6</name>
</gene>
<dbReference type="InterPro" id="IPR035979">
    <property type="entry name" value="RBD_domain_sf"/>
</dbReference>
<feature type="domain" description="SUZ-C" evidence="7">
    <location>
        <begin position="450"/>
        <end position="508"/>
    </location>
</feature>
<dbReference type="InterPro" id="IPR045180">
    <property type="entry name" value="La_dom_prot"/>
</dbReference>
<dbReference type="InterPro" id="IPR024642">
    <property type="entry name" value="SUZ-C"/>
</dbReference>
<dbReference type="InterPro" id="IPR036388">
    <property type="entry name" value="WH-like_DNA-bd_sf"/>
</dbReference>
<evidence type="ECO:0000256" key="4">
    <source>
        <dbReference type="PROSITE-ProRule" id="PRU00332"/>
    </source>
</evidence>
<dbReference type="GO" id="GO:0032967">
    <property type="term" value="P:positive regulation of collagen biosynthetic process"/>
    <property type="evidence" value="ECO:0007669"/>
    <property type="project" value="Ensembl"/>
</dbReference>
<evidence type="ECO:0000256" key="2">
    <source>
        <dbReference type="ARBA" id="ARBA00022884"/>
    </source>
</evidence>
<dbReference type="GO" id="GO:0005737">
    <property type="term" value="C:cytoplasm"/>
    <property type="evidence" value="ECO:0007669"/>
    <property type="project" value="Ensembl"/>
</dbReference>
<feature type="domain" description="HTH La-type RNA-binding" evidence="6">
    <location>
        <begin position="109"/>
        <end position="203"/>
    </location>
</feature>
<evidence type="ECO:0000313" key="8">
    <source>
        <dbReference type="Proteomes" id="UP000515140"/>
    </source>
</evidence>
<dbReference type="GO" id="GO:0048027">
    <property type="term" value="F:mRNA 5'-UTR binding"/>
    <property type="evidence" value="ECO:0007669"/>
    <property type="project" value="Ensembl"/>
</dbReference>
<dbReference type="Pfam" id="PF12901">
    <property type="entry name" value="SUZ-C"/>
    <property type="match status" value="1"/>
</dbReference>
<dbReference type="GO" id="GO:0006396">
    <property type="term" value="P:RNA processing"/>
    <property type="evidence" value="ECO:0007669"/>
    <property type="project" value="InterPro"/>
</dbReference>
<keyword evidence="8" id="KW-1185">Reference proteome</keyword>
<dbReference type="PANTHER" id="PTHR22792:SF71">
    <property type="entry name" value="LA-RELATED PROTEIN 6"/>
    <property type="match status" value="1"/>
</dbReference>
<dbReference type="Pfam" id="PF05383">
    <property type="entry name" value="La"/>
    <property type="match status" value="1"/>
</dbReference>
<dbReference type="PROSITE" id="PS50961">
    <property type="entry name" value="HTH_LA"/>
    <property type="match status" value="1"/>
</dbReference>
<feature type="compositionally biased region" description="Low complexity" evidence="5">
    <location>
        <begin position="355"/>
        <end position="369"/>
    </location>
</feature>
<dbReference type="CDD" id="cd12289">
    <property type="entry name" value="RRM_LARP6"/>
    <property type="match status" value="1"/>
</dbReference>
<proteinExistence type="predicted"/>
<dbReference type="GO" id="GO:1990904">
    <property type="term" value="C:ribonucleoprotein complex"/>
    <property type="evidence" value="ECO:0007669"/>
    <property type="project" value="InterPro"/>
</dbReference>
<evidence type="ECO:0000313" key="9">
    <source>
        <dbReference type="RefSeq" id="XP_020837741.1"/>
    </source>
</evidence>
<dbReference type="InterPro" id="IPR034880">
    <property type="entry name" value="LARP6_RRM"/>
</dbReference>
<keyword evidence="2 4" id="KW-0694">RNA-binding</keyword>
<protein>
    <submittedName>
        <fullName evidence="9">La-related protein 6</fullName>
    </submittedName>
</protein>
<accession>A0A6P5JY01</accession>
<dbReference type="SMART" id="SM00715">
    <property type="entry name" value="LA"/>
    <property type="match status" value="1"/>
</dbReference>
<evidence type="ECO:0000259" key="7">
    <source>
        <dbReference type="PROSITE" id="PS51938"/>
    </source>
</evidence>
<dbReference type="Proteomes" id="UP000515140">
    <property type="component" value="Unplaced"/>
</dbReference>
<dbReference type="Gene3D" id="3.30.70.330">
    <property type="match status" value="1"/>
</dbReference>
<dbReference type="GO" id="GO:0035613">
    <property type="term" value="F:RNA stem-loop binding"/>
    <property type="evidence" value="ECO:0007669"/>
    <property type="project" value="Ensembl"/>
</dbReference>
<dbReference type="FunFam" id="1.10.10.10:FF:000158">
    <property type="entry name" value="La ribonucleoprotein domain family member 7"/>
    <property type="match status" value="1"/>
</dbReference>
<feature type="region of interest" description="Disordered" evidence="5">
    <location>
        <begin position="482"/>
        <end position="505"/>
    </location>
</feature>
<evidence type="ECO:0000256" key="1">
    <source>
        <dbReference type="ARBA" id="ARBA00004123"/>
    </source>
</evidence>
<dbReference type="RefSeq" id="XP_020837741.1">
    <property type="nucleotide sequence ID" value="XM_020982082.1"/>
</dbReference>
<feature type="region of interest" description="Disordered" evidence="5">
    <location>
        <begin position="388"/>
        <end position="426"/>
    </location>
</feature>
<dbReference type="InterPro" id="IPR012677">
    <property type="entry name" value="Nucleotide-bd_a/b_plait_sf"/>
</dbReference>
<name>A0A6P5JY01_PHACI</name>
<dbReference type="KEGG" id="pcw:110205474"/>
<feature type="region of interest" description="Disordered" evidence="5">
    <location>
        <begin position="319"/>
        <end position="341"/>
    </location>
</feature>
<evidence type="ECO:0000256" key="3">
    <source>
        <dbReference type="ARBA" id="ARBA00023242"/>
    </source>
</evidence>
<dbReference type="AlphaFoldDB" id="A0A6P5JY01"/>
<reference evidence="9" key="1">
    <citation type="submission" date="2025-08" db="UniProtKB">
        <authorList>
            <consortium name="RefSeq"/>
        </authorList>
    </citation>
    <scope>IDENTIFICATION</scope>
    <source>
        <tissue evidence="9">Spleen</tissue>
    </source>
</reference>
<dbReference type="InterPro" id="IPR036390">
    <property type="entry name" value="WH_DNA-bd_sf"/>
</dbReference>
<evidence type="ECO:0000259" key="6">
    <source>
        <dbReference type="PROSITE" id="PS50961"/>
    </source>
</evidence>
<dbReference type="Gene3D" id="1.10.10.10">
    <property type="entry name" value="Winged helix-like DNA-binding domain superfamily/Winged helix DNA-binding domain"/>
    <property type="match status" value="1"/>
</dbReference>